<feature type="region of interest" description="Disordered" evidence="1">
    <location>
        <begin position="27"/>
        <end position="51"/>
    </location>
</feature>
<accession>A0A833W8P5</accession>
<evidence type="ECO:0000256" key="1">
    <source>
        <dbReference type="SAM" id="MobiDB-lite"/>
    </source>
</evidence>
<reference evidence="2" key="1">
    <citation type="submission" date="2020-04" db="EMBL/GenBank/DDBJ databases">
        <title>Hybrid Assembly of Korean Phytophthora infestans isolates.</title>
        <authorList>
            <person name="Prokchorchik M."/>
            <person name="Lee Y."/>
            <person name="Seo J."/>
            <person name="Cho J.-H."/>
            <person name="Park Y.-E."/>
            <person name="Jang D.-C."/>
            <person name="Im J.-S."/>
            <person name="Choi J.-G."/>
            <person name="Park H.-J."/>
            <person name="Lee G.-B."/>
            <person name="Lee Y.-G."/>
            <person name="Hong S.-Y."/>
            <person name="Cho K."/>
            <person name="Sohn K.H."/>
        </authorList>
    </citation>
    <scope>NUCLEOTIDE SEQUENCE</scope>
    <source>
        <strain evidence="2">KR_1_A1</strain>
    </source>
</reference>
<dbReference type="EMBL" id="WSZM01000394">
    <property type="protein sequence ID" value="KAF4033993.1"/>
    <property type="molecule type" value="Genomic_DNA"/>
</dbReference>
<keyword evidence="3" id="KW-1185">Reference proteome</keyword>
<protein>
    <submittedName>
        <fullName evidence="2">Uncharacterized protein</fullName>
    </submittedName>
</protein>
<comment type="caution">
    <text evidence="2">The sequence shown here is derived from an EMBL/GenBank/DDBJ whole genome shotgun (WGS) entry which is preliminary data.</text>
</comment>
<evidence type="ECO:0000313" key="3">
    <source>
        <dbReference type="Proteomes" id="UP000602510"/>
    </source>
</evidence>
<name>A0A833W8P5_PHYIN</name>
<evidence type="ECO:0000313" key="2">
    <source>
        <dbReference type="EMBL" id="KAF4033993.1"/>
    </source>
</evidence>
<dbReference type="AlphaFoldDB" id="A0A833W8P5"/>
<proteinExistence type="predicted"/>
<organism evidence="2 3">
    <name type="scientific">Phytophthora infestans</name>
    <name type="common">Potato late blight agent</name>
    <name type="synonym">Botrytis infestans</name>
    <dbReference type="NCBI Taxonomy" id="4787"/>
    <lineage>
        <taxon>Eukaryota</taxon>
        <taxon>Sar</taxon>
        <taxon>Stramenopiles</taxon>
        <taxon>Oomycota</taxon>
        <taxon>Peronosporomycetes</taxon>
        <taxon>Peronosporales</taxon>
        <taxon>Peronosporaceae</taxon>
        <taxon>Phytophthora</taxon>
    </lineage>
</organism>
<gene>
    <name evidence="2" type="ORF">GN244_ATG14069</name>
</gene>
<sequence length="84" mass="8934">MGHLEDTENENAKEDLIRAAAALAGEEPPVAVQRSDSAVAEEASDDFMSRNLGEGRRAATAGGWFPLTPQAPTHFAHETGEVMV</sequence>
<dbReference type="Proteomes" id="UP000602510">
    <property type="component" value="Unassembled WGS sequence"/>
</dbReference>